<gene>
    <name evidence="1" type="ORF">ACFOW7_21420</name>
</gene>
<sequence length="333" mass="36307">MLSLKEYQDFIEGYYVADCAVRSKEAFSFMLRQHSPEYTGETVRLEVRILNFFPNAESGKRIGCRQYHGFELAYLAASTEPKAQAVLVNLDGDVAVLGGGYNDMEEPIEQGADGPRRGGIFGLSTVAGHIYALSAWRGIARRLGTNQWESLCRKDALPEPSTGKGSIQYGTSWGFQAVDGFSESDLYAVGGKGDVWHYDGKVWAQCPLPTNMLLENVCCAGDGQVYIGAESGSVIRGRGNHWEVLHRGSMTIPFRDMVWFQDRVWCTSDYGVWQIIDGELVGADLPGMAAVCAGHLSVGDGVMLLGGLNGAALFDGQTWQRMIDPAIVDSVVP</sequence>
<evidence type="ECO:0000313" key="1">
    <source>
        <dbReference type="EMBL" id="MFC4161903.1"/>
    </source>
</evidence>
<evidence type="ECO:0000313" key="2">
    <source>
        <dbReference type="Proteomes" id="UP001595791"/>
    </source>
</evidence>
<name>A0ABV8MXP2_9NEIS</name>
<dbReference type="RefSeq" id="WP_378168549.1">
    <property type="nucleotide sequence ID" value="NZ_JBHSBU010000002.1"/>
</dbReference>
<accession>A0ABV8MXP2</accession>
<proteinExistence type="predicted"/>
<dbReference type="EMBL" id="JBHSBU010000002">
    <property type="protein sequence ID" value="MFC4161903.1"/>
    <property type="molecule type" value="Genomic_DNA"/>
</dbReference>
<comment type="caution">
    <text evidence="1">The sequence shown here is derived from an EMBL/GenBank/DDBJ whole genome shotgun (WGS) entry which is preliminary data.</text>
</comment>
<dbReference type="Proteomes" id="UP001595791">
    <property type="component" value="Unassembled WGS sequence"/>
</dbReference>
<reference evidence="2" key="1">
    <citation type="journal article" date="2019" name="Int. J. Syst. Evol. Microbiol.">
        <title>The Global Catalogue of Microorganisms (GCM) 10K type strain sequencing project: providing services to taxonomists for standard genome sequencing and annotation.</title>
        <authorList>
            <consortium name="The Broad Institute Genomics Platform"/>
            <consortium name="The Broad Institute Genome Sequencing Center for Infectious Disease"/>
            <person name="Wu L."/>
            <person name="Ma J."/>
        </authorList>
    </citation>
    <scope>NUCLEOTIDE SEQUENCE [LARGE SCALE GENOMIC DNA]</scope>
    <source>
        <strain evidence="2">LMG 29894</strain>
    </source>
</reference>
<protein>
    <submittedName>
        <fullName evidence="1">WD40/YVTN/BNR-like repeat-containing protein</fullName>
    </submittedName>
</protein>
<organism evidence="1 2">
    <name type="scientific">Chitinimonas lacunae</name>
    <dbReference type="NCBI Taxonomy" id="1963018"/>
    <lineage>
        <taxon>Bacteria</taxon>
        <taxon>Pseudomonadati</taxon>
        <taxon>Pseudomonadota</taxon>
        <taxon>Betaproteobacteria</taxon>
        <taxon>Neisseriales</taxon>
        <taxon>Chitinibacteraceae</taxon>
        <taxon>Chitinimonas</taxon>
    </lineage>
</organism>
<keyword evidence="2" id="KW-1185">Reference proteome</keyword>